<organism evidence="1 2">
    <name type="scientific">Mycetomoellerius zeteki</name>
    <dbReference type="NCBI Taxonomy" id="64791"/>
    <lineage>
        <taxon>Eukaryota</taxon>
        <taxon>Metazoa</taxon>
        <taxon>Ecdysozoa</taxon>
        <taxon>Arthropoda</taxon>
        <taxon>Hexapoda</taxon>
        <taxon>Insecta</taxon>
        <taxon>Pterygota</taxon>
        <taxon>Neoptera</taxon>
        <taxon>Endopterygota</taxon>
        <taxon>Hymenoptera</taxon>
        <taxon>Apocrita</taxon>
        <taxon>Aculeata</taxon>
        <taxon>Formicoidea</taxon>
        <taxon>Formicidae</taxon>
        <taxon>Myrmicinae</taxon>
        <taxon>Mycetomoellerius</taxon>
    </lineage>
</organism>
<proteinExistence type="predicted"/>
<name>A0A151WU74_9HYME</name>
<reference evidence="1 2" key="1">
    <citation type="submission" date="2015-09" db="EMBL/GenBank/DDBJ databases">
        <title>Trachymyrmex zeteki WGS genome.</title>
        <authorList>
            <person name="Nygaard S."/>
            <person name="Hu H."/>
            <person name="Boomsma J."/>
            <person name="Zhang G."/>
        </authorList>
    </citation>
    <scope>NUCLEOTIDE SEQUENCE [LARGE SCALE GENOMIC DNA]</scope>
    <source>
        <strain evidence="1">Tzet28-1</strain>
        <tissue evidence="1">Whole body</tissue>
    </source>
</reference>
<keyword evidence="2" id="KW-1185">Reference proteome</keyword>
<sequence length="115" mass="13194">MLHTPPAATSRLQQGDRGISATCTVRPYIKHGYAIATARAHTCVCMYMCVNTRMCVYVCIHRYMHSQSVLISQTRHRFLSREAQPLFATTLNIDVSYGNFFFCSHIHIYIYDLIS</sequence>
<dbReference type="AlphaFoldDB" id="A0A151WU74"/>
<evidence type="ECO:0000313" key="2">
    <source>
        <dbReference type="Proteomes" id="UP000075809"/>
    </source>
</evidence>
<evidence type="ECO:0000313" key="1">
    <source>
        <dbReference type="EMBL" id="KYQ51469.1"/>
    </source>
</evidence>
<gene>
    <name evidence="1" type="ORF">ALC60_09468</name>
</gene>
<dbReference type="EMBL" id="KQ982736">
    <property type="protein sequence ID" value="KYQ51469.1"/>
    <property type="molecule type" value="Genomic_DNA"/>
</dbReference>
<protein>
    <submittedName>
        <fullName evidence="1">Uncharacterized protein</fullName>
    </submittedName>
</protein>
<accession>A0A151WU74</accession>
<dbReference type="Proteomes" id="UP000075809">
    <property type="component" value="Unassembled WGS sequence"/>
</dbReference>